<feature type="region of interest" description="Disordered" evidence="3">
    <location>
        <begin position="252"/>
        <end position="287"/>
    </location>
</feature>
<dbReference type="AlphaFoldDB" id="A0A673YQ69"/>
<keyword evidence="2" id="KW-0809">Transit peptide</keyword>
<evidence type="ECO:0000313" key="5">
    <source>
        <dbReference type="Proteomes" id="UP000472277"/>
    </source>
</evidence>
<keyword evidence="5" id="KW-1185">Reference proteome</keyword>
<organism evidence="4 5">
    <name type="scientific">Salmo trutta</name>
    <name type="common">Brown trout</name>
    <dbReference type="NCBI Taxonomy" id="8032"/>
    <lineage>
        <taxon>Eukaryota</taxon>
        <taxon>Metazoa</taxon>
        <taxon>Chordata</taxon>
        <taxon>Craniata</taxon>
        <taxon>Vertebrata</taxon>
        <taxon>Euteleostomi</taxon>
        <taxon>Actinopterygii</taxon>
        <taxon>Neopterygii</taxon>
        <taxon>Teleostei</taxon>
        <taxon>Protacanthopterygii</taxon>
        <taxon>Salmoniformes</taxon>
        <taxon>Salmonidae</taxon>
        <taxon>Salmoninae</taxon>
        <taxon>Salmo</taxon>
    </lineage>
</organism>
<reference evidence="4" key="2">
    <citation type="submission" date="2025-09" db="UniProtKB">
        <authorList>
            <consortium name="Ensembl"/>
        </authorList>
    </citation>
    <scope>IDENTIFICATION</scope>
</reference>
<dbReference type="OMA" id="YLTDIAM"/>
<dbReference type="InterPro" id="IPR003690">
    <property type="entry name" value="MTERF"/>
</dbReference>
<dbReference type="InterPro" id="IPR038538">
    <property type="entry name" value="MTERF_sf"/>
</dbReference>
<dbReference type="GO" id="GO:0003676">
    <property type="term" value="F:nucleic acid binding"/>
    <property type="evidence" value="ECO:0007669"/>
    <property type="project" value="InterPro"/>
</dbReference>
<evidence type="ECO:0000256" key="2">
    <source>
        <dbReference type="ARBA" id="ARBA00022946"/>
    </source>
</evidence>
<evidence type="ECO:0000256" key="1">
    <source>
        <dbReference type="ARBA" id="ARBA00007692"/>
    </source>
</evidence>
<sequence>YCTRALHSVGVPQWKYANVARTVLGSTHLLACSHQHTDLSQHQLRPGRELSLQALLDMGFTDNQVDQLLEAATKRRGGQSEHASSIPMALMALFSSSVLEKCPELFYVKGTQLQQRMDNMRRLGLLEGNLQRVVSHYPQILTLPLRRVNTVARFLREKCAFTDDLGELEYKFQYTYFRMGLKQTEMVKSKLFWVTMAGQYQTHVKNGQTLIINPKLNDILAIAEETYLTDIAMATLEKFEVFQKLMAIEWQEEDDEQEREKRTNSDDDDDDDEEGYIKSCYRRRRKR</sequence>
<protein>
    <submittedName>
        <fullName evidence="4">Mitochondrial transcription termination factor 4</fullName>
    </submittedName>
</protein>
<accession>A0A673YQ69</accession>
<comment type="similarity">
    <text evidence="1">Belongs to the mTERF family.</text>
</comment>
<evidence type="ECO:0000313" key="4">
    <source>
        <dbReference type="Ensembl" id="ENSSTUP00000036831.1"/>
    </source>
</evidence>
<dbReference type="GeneTree" id="ENSGT00460000041648"/>
<evidence type="ECO:0000256" key="3">
    <source>
        <dbReference type="SAM" id="MobiDB-lite"/>
    </source>
</evidence>
<name>A0A673YQ69_SALTR</name>
<dbReference type="InParanoid" id="A0A673YQ69"/>
<dbReference type="Pfam" id="PF02536">
    <property type="entry name" value="mTERF"/>
    <property type="match status" value="1"/>
</dbReference>
<reference evidence="4" key="1">
    <citation type="submission" date="2025-08" db="UniProtKB">
        <authorList>
            <consortium name="Ensembl"/>
        </authorList>
    </citation>
    <scope>IDENTIFICATION</scope>
</reference>
<dbReference type="SMART" id="SM00733">
    <property type="entry name" value="Mterf"/>
    <property type="match status" value="2"/>
</dbReference>
<dbReference type="Gene3D" id="1.25.70.10">
    <property type="entry name" value="Transcription termination factor 3, mitochondrial"/>
    <property type="match status" value="1"/>
</dbReference>
<dbReference type="Proteomes" id="UP000472277">
    <property type="component" value="Chromosome 31"/>
</dbReference>
<dbReference type="Ensembl" id="ENSSTUT00000038484.1">
    <property type="protein sequence ID" value="ENSSTUP00000036831.1"/>
    <property type="gene ID" value="ENSSTUG00000015677.1"/>
</dbReference>
<proteinExistence type="inferred from homology"/>